<proteinExistence type="predicted"/>
<accession>A0A1X0DEB9</accession>
<gene>
    <name evidence="1" type="ORF">BST25_18790</name>
</gene>
<keyword evidence="2" id="KW-1185">Reference proteome</keyword>
<evidence type="ECO:0000313" key="1">
    <source>
        <dbReference type="EMBL" id="ORA70542.1"/>
    </source>
</evidence>
<dbReference type="AlphaFoldDB" id="A0A1X0DEB9"/>
<protein>
    <recommendedName>
        <fullName evidence="3">PE family protein</fullName>
    </recommendedName>
</protein>
<dbReference type="Proteomes" id="UP000192566">
    <property type="component" value="Unassembled WGS sequence"/>
</dbReference>
<sequence length="420" mass="43453">MPILLRDLLNITSRYVHFVVIQNTKEMIVDLAARPHVTAGIAMASAAVIAAGPTAQHLPDFHVAQHLPTVSVSDINLTDAASGMMDLFGGVENELASLASGGAGGAAAAAVPGLLDGVVNPFQTWLNIIPESIANLQKLNTLWSKDPFPVLQQVGANWLEYGTEYVNAWQTSANAATSFYFGNASTSFIPQMLKGVADLQAGKITTAEPLILDALFSTPLRNIGQPLENILFIPAQMATNFGKFVNSAATYVPLGLVLTGVLGLVQGVGKTLGTSIQAAYNAWNAGETLGAVTNLLDIPGQLTSSLLNGPTGTAGLVGGFLSTGIYQIILQDLQISIVTPGAQDIFHGGSLVAGLQGLTNTLTNGWPNLAASLGTLGPQLTSILQGVPAALANVPSYLAGMAGSLASHLGTLLMQLLKLL</sequence>
<dbReference type="EMBL" id="MVHR01000033">
    <property type="protein sequence ID" value="ORA70542.1"/>
    <property type="molecule type" value="Genomic_DNA"/>
</dbReference>
<name>A0A1X0DEB9_MYCHE</name>
<organism evidence="1 2">
    <name type="scientific">Mycobacterium heidelbergense</name>
    <dbReference type="NCBI Taxonomy" id="53376"/>
    <lineage>
        <taxon>Bacteria</taxon>
        <taxon>Bacillati</taxon>
        <taxon>Actinomycetota</taxon>
        <taxon>Actinomycetes</taxon>
        <taxon>Mycobacteriales</taxon>
        <taxon>Mycobacteriaceae</taxon>
        <taxon>Mycobacterium</taxon>
        <taxon>Mycobacterium simiae complex</taxon>
    </lineage>
</organism>
<comment type="caution">
    <text evidence="1">The sequence shown here is derived from an EMBL/GenBank/DDBJ whole genome shotgun (WGS) entry which is preliminary data.</text>
</comment>
<reference evidence="1 2" key="1">
    <citation type="submission" date="2017-02" db="EMBL/GenBank/DDBJ databases">
        <title>The new phylogeny of genus Mycobacterium.</title>
        <authorList>
            <person name="Tortoli E."/>
            <person name="Trovato A."/>
            <person name="Cirillo D.M."/>
        </authorList>
    </citation>
    <scope>NUCLEOTIDE SEQUENCE [LARGE SCALE GENOMIC DNA]</scope>
    <source>
        <strain evidence="1 2">DSM 44471</strain>
    </source>
</reference>
<evidence type="ECO:0000313" key="2">
    <source>
        <dbReference type="Proteomes" id="UP000192566"/>
    </source>
</evidence>
<evidence type="ECO:0008006" key="3">
    <source>
        <dbReference type="Google" id="ProtNLM"/>
    </source>
</evidence>